<evidence type="ECO:0000313" key="2">
    <source>
        <dbReference type="EMBL" id="KAJ2848353.1"/>
    </source>
</evidence>
<dbReference type="OrthoDB" id="18190at2759"/>
<dbReference type="EMBL" id="JANBUW010000178">
    <property type="protein sequence ID" value="KAJ2848353.1"/>
    <property type="molecule type" value="Genomic_DNA"/>
</dbReference>
<evidence type="ECO:0000313" key="3">
    <source>
        <dbReference type="Proteomes" id="UP001139887"/>
    </source>
</evidence>
<keyword evidence="3" id="KW-1185">Reference proteome</keyword>
<dbReference type="AlphaFoldDB" id="A0A9W8I5I8"/>
<dbReference type="PANTHER" id="PTHR20938">
    <property type="entry name" value="INTEGRATOR COMPLEX SUBUNIT 4"/>
    <property type="match status" value="1"/>
</dbReference>
<dbReference type="GO" id="GO:0016180">
    <property type="term" value="P:snRNA processing"/>
    <property type="evidence" value="ECO:0007669"/>
    <property type="project" value="TreeGrafter"/>
</dbReference>
<dbReference type="InterPro" id="IPR016024">
    <property type="entry name" value="ARM-type_fold"/>
</dbReference>
<accession>A0A9W8I5I8</accession>
<feature type="region of interest" description="Disordered" evidence="1">
    <location>
        <begin position="295"/>
        <end position="333"/>
    </location>
</feature>
<gene>
    <name evidence="2" type="ORF">IWW36_003347</name>
</gene>
<evidence type="ECO:0008006" key="4">
    <source>
        <dbReference type="Google" id="ProtNLM"/>
    </source>
</evidence>
<sequence length="958" mass="105062">MSAKRGYAEAESSIANKKPLPYATYEEAHQALQTLKRTSICDEVQEHEERALATVDAANSASTVMRQMGIRVSAQLCAHPETDAGRVGKALVQALKTSKASVCCEIYMALISIFEVKDQFIKALDADTLKQLSMAVHRDLANSQHHVRGAALAMLMHIADDALDIVRRFTTDAHAKVRQAALAAIQQAQMQGTRLPLEIYDDCVAATKDTTEQVRLLAADLVWAVASAHSEHIVDDTRLIDDAFIRVCDMVNDGAVRVRQRACIVLGRFRTVDAQYLAQTLSKQLMSHMKRVQRGPARGYAGRNSGVRSSHTSSTATTAAASSSGPAIPTPTGDANVGDLRILDSGAAGAFVHALEDEFQEVRDAAIESILELSSGSHEFAARAVDFLVDMFNDSSDRVRVRAIRALTALGARSPIRATTEQLSIAESAMRDSNSSVRCRMYEFLAHVSVPDTAALLSLIQAFKTNLEAYSGDLPGIFAAISSLGRRHGHLIGAPTVRSLLGISELYLSREPRIDDTLYAASVVLLVNAKKAHRSAIAAALPDFVFEHLPYLQDKYPGSLPSDIVELVPTRLSFVRRMLDRPEPDLAIDNLVRDDSVHQATAAFETMCIQIQKAFKNEPGSDSSSSSVLQQSASSVMAMEESEPQHKAVARYAELIALVLQAQDIIRSDGSLLYRELTSLAARIMYGSYSLEARTLGLHIGCCRALGYLRIFAHAIWLISHSALSHTTQVKAKMHEEFHTRISLYTGSKQQQQGQQLVELTDLSATDTADQPDELIKFIRNFKALEFMPQSRCQYATASVELATQARRSQQKFNHLFPLSLQINAQMCWAMRRDRVLVTVTLPTQKICAMRPPPAAFKPMRALHWSLEWHSVPLSLPLGSGEPASVALSMALLHPVDVSWSDLFIIDGLLVPASYDVSNYYKGVAKRSQFARITVSDPVSVTVNPIEFRPPASAHTRA</sequence>
<dbReference type="InterPro" id="IPR011989">
    <property type="entry name" value="ARM-like"/>
</dbReference>
<dbReference type="SUPFAM" id="SSF48371">
    <property type="entry name" value="ARM repeat"/>
    <property type="match status" value="1"/>
</dbReference>
<organism evidence="2 3">
    <name type="scientific">Coemansia brasiliensis</name>
    <dbReference type="NCBI Taxonomy" id="2650707"/>
    <lineage>
        <taxon>Eukaryota</taxon>
        <taxon>Fungi</taxon>
        <taxon>Fungi incertae sedis</taxon>
        <taxon>Zoopagomycota</taxon>
        <taxon>Kickxellomycotina</taxon>
        <taxon>Kickxellomycetes</taxon>
        <taxon>Kickxellales</taxon>
        <taxon>Kickxellaceae</taxon>
        <taxon>Coemansia</taxon>
    </lineage>
</organism>
<proteinExistence type="predicted"/>
<comment type="caution">
    <text evidence="2">The sequence shown here is derived from an EMBL/GenBank/DDBJ whole genome shotgun (WGS) entry which is preliminary data.</text>
</comment>
<evidence type="ECO:0000256" key="1">
    <source>
        <dbReference type="SAM" id="MobiDB-lite"/>
    </source>
</evidence>
<dbReference type="Proteomes" id="UP001139887">
    <property type="component" value="Unassembled WGS sequence"/>
</dbReference>
<dbReference type="Gene3D" id="1.25.10.10">
    <property type="entry name" value="Leucine-rich Repeat Variant"/>
    <property type="match status" value="2"/>
</dbReference>
<protein>
    <recommendedName>
        <fullName evidence="4">Integrator complex subunit 4</fullName>
    </recommendedName>
</protein>
<reference evidence="2" key="1">
    <citation type="submission" date="2022-07" db="EMBL/GenBank/DDBJ databases">
        <title>Phylogenomic reconstructions and comparative analyses of Kickxellomycotina fungi.</title>
        <authorList>
            <person name="Reynolds N.K."/>
            <person name="Stajich J.E."/>
            <person name="Barry K."/>
            <person name="Grigoriev I.V."/>
            <person name="Crous P."/>
            <person name="Smith M.E."/>
        </authorList>
    </citation>
    <scope>NUCLEOTIDE SEQUENCE</scope>
    <source>
        <strain evidence="2">NRRL 1566</strain>
    </source>
</reference>
<feature type="compositionally biased region" description="Low complexity" evidence="1">
    <location>
        <begin position="309"/>
        <end position="324"/>
    </location>
</feature>
<dbReference type="PANTHER" id="PTHR20938:SF0">
    <property type="entry name" value="INTEGRATOR COMPLEX SUBUNIT 4"/>
    <property type="match status" value="1"/>
</dbReference>
<name>A0A9W8I5I8_9FUNG</name>
<dbReference type="GO" id="GO:0032039">
    <property type="term" value="C:integrator complex"/>
    <property type="evidence" value="ECO:0007669"/>
    <property type="project" value="TreeGrafter"/>
</dbReference>